<dbReference type="PATRIC" id="fig|582680.6.peg.3258"/>
<dbReference type="InterPro" id="IPR036162">
    <property type="entry name" value="Resolvase-like_N_sf"/>
</dbReference>
<evidence type="ECO:0000313" key="5">
    <source>
        <dbReference type="EMBL" id="KJL31898.1"/>
    </source>
</evidence>
<dbReference type="PANTHER" id="PTHR30461">
    <property type="entry name" value="DNA-INVERTASE FROM LAMBDOID PROPHAGE"/>
    <property type="match status" value="1"/>
</dbReference>
<dbReference type="Gene3D" id="3.40.50.1390">
    <property type="entry name" value="Resolvase, N-terminal catalytic domain"/>
    <property type="match status" value="1"/>
</dbReference>
<dbReference type="RefSeq" id="WP_045273207.1">
    <property type="nucleotide sequence ID" value="NZ_JYIX01000038.1"/>
</dbReference>
<evidence type="ECO:0000259" key="3">
    <source>
        <dbReference type="PROSITE" id="PS51736"/>
    </source>
</evidence>
<dbReference type="InterPro" id="IPR006119">
    <property type="entry name" value="Resolv_N"/>
</dbReference>
<comment type="caution">
    <text evidence="5">The sequence shown here is derived from an EMBL/GenBank/DDBJ whole genome shotgun (WGS) entry which is preliminary data.</text>
</comment>
<evidence type="ECO:0000256" key="2">
    <source>
        <dbReference type="ARBA" id="ARBA00023172"/>
    </source>
</evidence>
<organism evidence="5 6">
    <name type="scientific">Microbacterium azadirachtae</name>
    <dbReference type="NCBI Taxonomy" id="582680"/>
    <lineage>
        <taxon>Bacteria</taxon>
        <taxon>Bacillati</taxon>
        <taxon>Actinomycetota</taxon>
        <taxon>Actinomycetes</taxon>
        <taxon>Micrococcales</taxon>
        <taxon>Microbacteriaceae</taxon>
        <taxon>Microbacterium</taxon>
    </lineage>
</organism>
<dbReference type="SMART" id="SM00857">
    <property type="entry name" value="Resolvase"/>
    <property type="match status" value="1"/>
</dbReference>
<dbReference type="EMBL" id="JYIX01000038">
    <property type="protein sequence ID" value="KJL31898.1"/>
    <property type="molecule type" value="Genomic_DNA"/>
</dbReference>
<dbReference type="PROSITE" id="PS51737">
    <property type="entry name" value="RECOMBINASE_DNA_BIND"/>
    <property type="match status" value="1"/>
</dbReference>
<dbReference type="InterPro" id="IPR050639">
    <property type="entry name" value="SSR_resolvase"/>
</dbReference>
<dbReference type="PROSITE" id="PS51736">
    <property type="entry name" value="RECOMBINASES_3"/>
    <property type="match status" value="1"/>
</dbReference>
<feature type="domain" description="Resolvase/invertase-type recombinase catalytic" evidence="3">
    <location>
        <begin position="3"/>
        <end position="149"/>
    </location>
</feature>
<keyword evidence="1" id="KW-0238">DNA-binding</keyword>
<proteinExistence type="predicted"/>
<evidence type="ECO:0008006" key="7">
    <source>
        <dbReference type="Google" id="ProtNLM"/>
    </source>
</evidence>
<dbReference type="Pfam" id="PF07508">
    <property type="entry name" value="Recombinase"/>
    <property type="match status" value="1"/>
</dbReference>
<dbReference type="Gene3D" id="3.90.1750.20">
    <property type="entry name" value="Putative Large Serine Recombinase, Chain B, Domain 2"/>
    <property type="match status" value="1"/>
</dbReference>
<dbReference type="AlphaFoldDB" id="A0A0F0LFI9"/>
<dbReference type="PANTHER" id="PTHR30461:SF2">
    <property type="entry name" value="SERINE RECOMBINASE PINE-RELATED"/>
    <property type="match status" value="1"/>
</dbReference>
<dbReference type="InterPro" id="IPR038109">
    <property type="entry name" value="DNA_bind_recomb_sf"/>
</dbReference>
<dbReference type="Pfam" id="PF13408">
    <property type="entry name" value="Zn_ribbon_recom"/>
    <property type="match status" value="1"/>
</dbReference>
<dbReference type="GO" id="GO:0003677">
    <property type="term" value="F:DNA binding"/>
    <property type="evidence" value="ECO:0007669"/>
    <property type="project" value="UniProtKB-KW"/>
</dbReference>
<name>A0A0F0LFI9_9MICO</name>
<dbReference type="InterPro" id="IPR011109">
    <property type="entry name" value="DNA_bind_recombinase_dom"/>
</dbReference>
<sequence length="492" mass="54248">MKKAVLYIRVSRSKDESVSLARQEAELRELCQRENWAVAAVVEDDGITGTRERENAEAALAMVASGEADVLVSWELSRWSRMGLSAVAKLVAVLDERPSALLVFHKEGLRSSQPAFGIMAAVIAEVARMEAQGTRDRILSMRAYVLGQTAPEDQRWLGGKCPVGYKAVPRPDGKGKRLVVDEEAARHLREVARRLIAGHTLTEVTQYLTDNLPTPQSKGPWRISTVRKLMQSPTLLGRTTQKVEVGKRVDGSPIIEYHVVTDAQGLPIQRWDPVLDAGTFAAVQERFYKKGPNQPRKAASWLSGFMICALCGSVMYANSRKNRAVDTFRCSNRAIPGQACPGVSISRKVLEDYMESVILGMIGSLKEYTVTERIEGPDLGSLDDVGLAIADVQRALAADGADYGVLLPQLDALKAERRRLVDSPARVVRKRVPTGRTLAEAWVEGTIPQRQYIISDMLDCVKVSRPRVAGKAGRIEDRIEEVWIDPVAEPDD</sequence>
<keyword evidence="2" id="KW-0233">DNA recombination</keyword>
<keyword evidence="6" id="KW-1185">Reference proteome</keyword>
<feature type="domain" description="Recombinase" evidence="4">
    <location>
        <begin position="162"/>
        <end position="293"/>
    </location>
</feature>
<dbReference type="CDD" id="cd00338">
    <property type="entry name" value="Ser_Recombinase"/>
    <property type="match status" value="1"/>
</dbReference>
<gene>
    <name evidence="5" type="ORF">RS86_03179</name>
</gene>
<dbReference type="InterPro" id="IPR025827">
    <property type="entry name" value="Zn_ribbon_recom_dom"/>
</dbReference>
<evidence type="ECO:0000313" key="6">
    <source>
        <dbReference type="Proteomes" id="UP000033740"/>
    </source>
</evidence>
<evidence type="ECO:0000256" key="1">
    <source>
        <dbReference type="ARBA" id="ARBA00023125"/>
    </source>
</evidence>
<evidence type="ECO:0000259" key="4">
    <source>
        <dbReference type="PROSITE" id="PS51737"/>
    </source>
</evidence>
<reference evidence="5 6" key="1">
    <citation type="submission" date="2015-02" db="EMBL/GenBank/DDBJ databases">
        <title>Draft genome sequences of ten Microbacterium spp. with emphasis on heavy metal contaminated environments.</title>
        <authorList>
            <person name="Corretto E."/>
        </authorList>
    </citation>
    <scope>NUCLEOTIDE SEQUENCE [LARGE SCALE GENOMIC DNA]</scope>
    <source>
        <strain evidence="5 6">ARN176</strain>
    </source>
</reference>
<protein>
    <recommendedName>
        <fullName evidence="7">Site-specific DNA recombinase</fullName>
    </recommendedName>
</protein>
<accession>A0A0F0LFI9</accession>
<dbReference type="STRING" id="582680.RS86_03179"/>
<dbReference type="Proteomes" id="UP000033740">
    <property type="component" value="Unassembled WGS sequence"/>
</dbReference>
<dbReference type="SUPFAM" id="SSF53041">
    <property type="entry name" value="Resolvase-like"/>
    <property type="match status" value="1"/>
</dbReference>
<dbReference type="Pfam" id="PF00239">
    <property type="entry name" value="Resolvase"/>
    <property type="match status" value="1"/>
</dbReference>
<dbReference type="GO" id="GO:0000150">
    <property type="term" value="F:DNA strand exchange activity"/>
    <property type="evidence" value="ECO:0007669"/>
    <property type="project" value="InterPro"/>
</dbReference>